<dbReference type="EMBL" id="CP010992">
    <property type="protein sequence ID" value="AMO20552.1"/>
    <property type="molecule type" value="Genomic_DNA"/>
</dbReference>
<gene>
    <name evidence="1" type="ORF">UN65_09600</name>
</gene>
<dbReference type="Proteomes" id="UP000304840">
    <property type="component" value="Chromosome"/>
</dbReference>
<reference evidence="1 2" key="2">
    <citation type="submission" date="2019-05" db="EMBL/GenBank/DDBJ databases">
        <authorList>
            <person name="Ravantti J.J."/>
        </authorList>
    </citation>
    <scope>NUCLEOTIDE SEQUENCE [LARGE SCALE GENOMIC DNA]</scope>
    <source>
        <strain evidence="1 2">B185</strain>
    </source>
</reference>
<dbReference type="RefSeq" id="WP_138425448.1">
    <property type="nucleotide sequence ID" value="NZ_CP010992.1"/>
</dbReference>
<sequence length="121" mass="14287">MNYTVNELFDYEKNSLLELLKNYSNEDIINELLDERDEDDFSDKWSESFENVEELKVDESAESEALRESIFKKVIDKTGSSDLASYISDDFGLLYDALNVNYKNKFIEKIWDSYKNNLIPR</sequence>
<dbReference type="AlphaFoldDB" id="A0AAI8CI35"/>
<evidence type="ECO:0000313" key="1">
    <source>
        <dbReference type="EMBL" id="AMO20552.1"/>
    </source>
</evidence>
<accession>A0AAI8CI35</accession>
<protein>
    <submittedName>
        <fullName evidence="1">Uncharacterized protein</fullName>
    </submittedName>
</protein>
<organism evidence="1 2">
    <name type="scientific">Flavobacterium columnare</name>
    <dbReference type="NCBI Taxonomy" id="996"/>
    <lineage>
        <taxon>Bacteria</taxon>
        <taxon>Pseudomonadati</taxon>
        <taxon>Bacteroidota</taxon>
        <taxon>Flavobacteriia</taxon>
        <taxon>Flavobacteriales</taxon>
        <taxon>Flavobacteriaceae</taxon>
        <taxon>Flavobacterium</taxon>
    </lineage>
</organism>
<proteinExistence type="predicted"/>
<evidence type="ECO:0000313" key="2">
    <source>
        <dbReference type="Proteomes" id="UP000304840"/>
    </source>
</evidence>
<reference evidence="2" key="1">
    <citation type="submission" date="2016-03" db="EMBL/GenBank/DDBJ databases">
        <title>Flavobacterium columnare strain B185, complete genome.</title>
        <authorList>
            <person name="Sundberg L.-R."/>
            <person name="Papponen P."/>
            <person name="Laanto E."/>
        </authorList>
    </citation>
    <scope>NUCLEOTIDE SEQUENCE [LARGE SCALE GENOMIC DNA]</scope>
    <source>
        <strain evidence="2">B185</strain>
    </source>
</reference>
<name>A0AAI8CI35_9FLAO</name>